<gene>
    <name evidence="6" type="ORF">C8N42_12435</name>
</gene>
<dbReference type="Gene3D" id="1.10.10.10">
    <property type="entry name" value="Winged helix-like DNA-binding domain superfamily/Winged helix DNA-binding domain"/>
    <property type="match status" value="1"/>
</dbReference>
<organism evidence="6 7">
    <name type="scientific">Celeribacter persicus</name>
    <dbReference type="NCBI Taxonomy" id="1651082"/>
    <lineage>
        <taxon>Bacteria</taxon>
        <taxon>Pseudomonadati</taxon>
        <taxon>Pseudomonadota</taxon>
        <taxon>Alphaproteobacteria</taxon>
        <taxon>Rhodobacterales</taxon>
        <taxon>Roseobacteraceae</taxon>
        <taxon>Celeribacter</taxon>
    </lineage>
</organism>
<evidence type="ECO:0000256" key="2">
    <source>
        <dbReference type="ARBA" id="ARBA00023015"/>
    </source>
</evidence>
<evidence type="ECO:0000256" key="3">
    <source>
        <dbReference type="ARBA" id="ARBA00023125"/>
    </source>
</evidence>
<evidence type="ECO:0000256" key="1">
    <source>
        <dbReference type="ARBA" id="ARBA00009437"/>
    </source>
</evidence>
<accession>A0A2T5H4W1</accession>
<evidence type="ECO:0000313" key="7">
    <source>
        <dbReference type="Proteomes" id="UP000244077"/>
    </source>
</evidence>
<keyword evidence="7" id="KW-1185">Reference proteome</keyword>
<dbReference type="AlphaFoldDB" id="A0A2T5H4W1"/>
<sequence length="68" mass="7685">MIELRQLHYLITIAEFRSIRAAAEALNIQQSTLSRTIRAIEDDLGAMLFERHHNGVEFTEAGQVSTAE</sequence>
<feature type="domain" description="HTH lysR-type" evidence="5">
    <location>
        <begin position="2"/>
        <end position="59"/>
    </location>
</feature>
<keyword evidence="2" id="KW-0805">Transcription regulation</keyword>
<dbReference type="RefSeq" id="WP_107817987.1">
    <property type="nucleotide sequence ID" value="NZ_QAOH01000024.1"/>
</dbReference>
<proteinExistence type="inferred from homology"/>
<dbReference type="PANTHER" id="PTHR30346:SF28">
    <property type="entry name" value="HTH-TYPE TRANSCRIPTIONAL REGULATOR CYNR"/>
    <property type="match status" value="1"/>
</dbReference>
<dbReference type="PANTHER" id="PTHR30346">
    <property type="entry name" value="TRANSCRIPTIONAL DUAL REGULATOR HCAR-RELATED"/>
    <property type="match status" value="1"/>
</dbReference>
<comment type="caution">
    <text evidence="6">The sequence shown here is derived from an EMBL/GenBank/DDBJ whole genome shotgun (WGS) entry which is preliminary data.</text>
</comment>
<dbReference type="GO" id="GO:0003677">
    <property type="term" value="F:DNA binding"/>
    <property type="evidence" value="ECO:0007669"/>
    <property type="project" value="UniProtKB-KW"/>
</dbReference>
<dbReference type="OrthoDB" id="7216893at2"/>
<name>A0A2T5H4W1_9RHOB</name>
<dbReference type="EMBL" id="QAOH01000024">
    <property type="protein sequence ID" value="PTQ66622.1"/>
    <property type="molecule type" value="Genomic_DNA"/>
</dbReference>
<dbReference type="PRINTS" id="PR00039">
    <property type="entry name" value="HTHLYSR"/>
</dbReference>
<evidence type="ECO:0000313" key="6">
    <source>
        <dbReference type="EMBL" id="PTQ66622.1"/>
    </source>
</evidence>
<keyword evidence="4" id="KW-0804">Transcription</keyword>
<reference evidence="6 7" key="1">
    <citation type="submission" date="2018-04" db="EMBL/GenBank/DDBJ databases">
        <title>Genomic Encyclopedia of Archaeal and Bacterial Type Strains, Phase II (KMG-II): from individual species to whole genera.</title>
        <authorList>
            <person name="Goeker M."/>
        </authorList>
    </citation>
    <scope>NUCLEOTIDE SEQUENCE [LARGE SCALE GENOMIC DNA]</scope>
    <source>
        <strain evidence="6 7">DSM 100434</strain>
    </source>
</reference>
<evidence type="ECO:0000256" key="4">
    <source>
        <dbReference type="ARBA" id="ARBA00023163"/>
    </source>
</evidence>
<dbReference type="InterPro" id="IPR036388">
    <property type="entry name" value="WH-like_DNA-bd_sf"/>
</dbReference>
<dbReference type="GO" id="GO:0032993">
    <property type="term" value="C:protein-DNA complex"/>
    <property type="evidence" value="ECO:0007669"/>
    <property type="project" value="TreeGrafter"/>
</dbReference>
<comment type="similarity">
    <text evidence="1">Belongs to the LysR transcriptional regulatory family.</text>
</comment>
<dbReference type="InterPro" id="IPR000847">
    <property type="entry name" value="LysR_HTH_N"/>
</dbReference>
<dbReference type="InterPro" id="IPR036390">
    <property type="entry name" value="WH_DNA-bd_sf"/>
</dbReference>
<evidence type="ECO:0000259" key="5">
    <source>
        <dbReference type="PROSITE" id="PS50931"/>
    </source>
</evidence>
<dbReference type="GO" id="GO:0003700">
    <property type="term" value="F:DNA-binding transcription factor activity"/>
    <property type="evidence" value="ECO:0007669"/>
    <property type="project" value="InterPro"/>
</dbReference>
<dbReference type="Proteomes" id="UP000244077">
    <property type="component" value="Unassembled WGS sequence"/>
</dbReference>
<dbReference type="PROSITE" id="PS50931">
    <property type="entry name" value="HTH_LYSR"/>
    <property type="match status" value="1"/>
</dbReference>
<keyword evidence="3" id="KW-0238">DNA-binding</keyword>
<dbReference type="Pfam" id="PF00126">
    <property type="entry name" value="HTH_1"/>
    <property type="match status" value="1"/>
</dbReference>
<dbReference type="FunFam" id="1.10.10.10:FF:000001">
    <property type="entry name" value="LysR family transcriptional regulator"/>
    <property type="match status" value="1"/>
</dbReference>
<protein>
    <submittedName>
        <fullName evidence="6">Regulatory helix-turn-helix LysR family protein</fullName>
    </submittedName>
</protein>
<dbReference type="SUPFAM" id="SSF46785">
    <property type="entry name" value="Winged helix' DNA-binding domain"/>
    <property type="match status" value="1"/>
</dbReference>